<dbReference type="InterPro" id="IPR012597">
    <property type="entry name" value="Pheromone"/>
</dbReference>
<dbReference type="GO" id="GO:0000772">
    <property type="term" value="F:mating pheromone activity"/>
    <property type="evidence" value="ECO:0007669"/>
    <property type="project" value="InterPro"/>
</dbReference>
<dbReference type="AlphaFoldDB" id="Q6TMB3"/>
<evidence type="ECO:0000313" key="1">
    <source>
        <dbReference type="EMBL" id="AAQ96361.1"/>
    </source>
</evidence>
<protein>
    <submittedName>
        <fullName evidence="1">Pheromone Phb3.1 B45</fullName>
    </submittedName>
</protein>
<dbReference type="Pfam" id="PF08015">
    <property type="entry name" value="Pheromone"/>
    <property type="match status" value="1"/>
</dbReference>
<reference evidence="1" key="1">
    <citation type="journal article" date="2005" name="Genetics">
        <title>The origin of multiple B mating specificities in Coprinus cinereus.</title>
        <authorList>
            <person name="Riquelme M."/>
            <person name="Challen M.P."/>
            <person name="Casselton L.A."/>
            <person name="Brown A.J."/>
        </authorList>
    </citation>
    <scope>NUCLEOTIDE SEQUENCE</scope>
    <source>
        <strain evidence="1">ScotF1</strain>
    </source>
</reference>
<dbReference type="EMBL" id="AY393921">
    <property type="protein sequence ID" value="AAQ96361.1"/>
    <property type="molecule type" value="Genomic_DNA"/>
</dbReference>
<name>Q6TMB3_COPCI</name>
<organism evidence="1">
    <name type="scientific">Coprinopsis cinerea</name>
    <name type="common">Inky cap fungus</name>
    <name type="synonym">Hormographiella aspergillata</name>
    <dbReference type="NCBI Taxonomy" id="5346"/>
    <lineage>
        <taxon>Eukaryota</taxon>
        <taxon>Fungi</taxon>
        <taxon>Dikarya</taxon>
        <taxon>Basidiomycota</taxon>
        <taxon>Agaricomycotina</taxon>
        <taxon>Agaricomycetes</taxon>
        <taxon>Agaricomycetidae</taxon>
        <taxon>Agaricales</taxon>
        <taxon>Agaricineae</taxon>
        <taxon>Psathyrellaceae</taxon>
        <taxon>Coprinopsis</taxon>
    </lineage>
</organism>
<dbReference type="GO" id="GO:0016020">
    <property type="term" value="C:membrane"/>
    <property type="evidence" value="ECO:0007669"/>
    <property type="project" value="InterPro"/>
</dbReference>
<sequence length="53" mass="5886">MDTFSTFDLAELCDLPVETRPSPSSNDSDVMRELVDEDQRLHGSYYGGACTIT</sequence>
<proteinExistence type="predicted"/>
<accession>Q6TMB3</accession>